<gene>
    <name evidence="1" type="ORF">Av05_00141</name>
</gene>
<protein>
    <submittedName>
        <fullName evidence="1">Uncharacterized protein</fullName>
    </submittedName>
</protein>
<dbReference type="GeneID" id="22475482"/>
<evidence type="ECO:0000313" key="2">
    <source>
        <dbReference type="Proteomes" id="UP000028961"/>
    </source>
</evidence>
<dbReference type="EMBL" id="KM190144">
    <property type="protein sequence ID" value="AII27684.1"/>
    <property type="molecule type" value="Genomic_DNA"/>
</dbReference>
<name>A0A076GCS8_9CAUD</name>
<sequence>MNSKSPMVDIEFEYDHEDCGLVVVEALFSVQKPDFFSKESDWDYNGFQELEYYAVFKNGKQIYLDIPDDVLYHHLREYLRDLEINGCYNREEGF</sequence>
<dbReference type="KEGG" id="vg:22475482"/>
<dbReference type="Proteomes" id="UP000028961">
    <property type="component" value="Segment"/>
</dbReference>
<keyword evidence="2" id="KW-1185">Reference proteome</keyword>
<proteinExistence type="predicted"/>
<accession>A0A076GCS8</accession>
<reference evidence="1 2" key="1">
    <citation type="journal article" date="2015" name="Genome Announc.">
        <title>Genomic Analysis of Broad-Host-Range Enterobacteriophage Av-05.</title>
        <authorList>
            <person name="Amarillas L."/>
            <person name="Lopez-Cuevas O."/>
            <person name="Leon-Felix J."/>
            <person name="Castro-Del Campo N."/>
            <person name="Gerba C.P."/>
            <person name="Chaidez C."/>
        </authorList>
    </citation>
    <scope>NUCLEOTIDE SEQUENCE [LARGE SCALE GENOMIC DNA]</scope>
</reference>
<evidence type="ECO:0000313" key="1">
    <source>
        <dbReference type="EMBL" id="AII27684.1"/>
    </source>
</evidence>
<dbReference type="RefSeq" id="YP_009111215.1">
    <property type="nucleotide sequence ID" value="NC_025830.1"/>
</dbReference>
<organism evidence="1 2">
    <name type="scientific">Escherichia phage Av-05</name>
    <dbReference type="NCBI Taxonomy" id="1527519"/>
    <lineage>
        <taxon>Viruses</taxon>
        <taxon>Duplodnaviria</taxon>
        <taxon>Heunggongvirae</taxon>
        <taxon>Uroviricota</taxon>
        <taxon>Caudoviricetes</taxon>
        <taxon>Vequintavirinae</taxon>
        <taxon>Avunavirus</taxon>
        <taxon>Avunavirus Av05</taxon>
    </lineage>
</organism>
<dbReference type="OrthoDB" id="20229at10239"/>